<keyword evidence="2" id="KW-0560">Oxidoreductase</keyword>
<dbReference type="Gene3D" id="3.40.830.10">
    <property type="entry name" value="LigB-like"/>
    <property type="match status" value="1"/>
</dbReference>
<dbReference type="SUPFAM" id="SSF48076">
    <property type="entry name" value="LigA subunit of an aromatic-ring-opening dioxygenase LigAB"/>
    <property type="match status" value="1"/>
</dbReference>
<comment type="caution">
    <text evidence="2">The sequence shown here is derived from an EMBL/GenBank/DDBJ whole genome shotgun (WGS) entry which is preliminary data.</text>
</comment>
<dbReference type="InterPro" id="IPR036622">
    <property type="entry name" value="LigA_sf"/>
</dbReference>
<dbReference type="RefSeq" id="WP_166659345.1">
    <property type="nucleotide sequence ID" value="NZ_SNXZ01000005.1"/>
</dbReference>
<gene>
    <name evidence="2" type="ORF">EV186_10527</name>
</gene>
<evidence type="ECO:0000259" key="1">
    <source>
        <dbReference type="Pfam" id="PF02900"/>
    </source>
</evidence>
<dbReference type="Gene3D" id="1.10.700.10">
    <property type="entry name" value="Dioxygenase LigAB, LigA subunit"/>
    <property type="match status" value="1"/>
</dbReference>
<sequence>MAEIVAAAAAVHAPQLLSRPKHEELDKLDRSTDALVAFGAELEKARPDAVLVIGLDHLETFWLEAVPTFTLVVSQECEAHYMEQQMRKQVHTEVAIDLLKKVIADGFDITYSQEAVLGHAFLTPFKYILGKTDAPVIPLLVNTYLPPIPSPRRCYELGKAIGRALQTRDERIAVIASGGMSHFPGTSRYMAPNYEFDRWIIQEAAAGRYEDLLDLTPVNLDEVGESELLTWCVLLGIIGQVPGHLLSYQEMAHHGQGVIQFLPQVGGDNVHEASKETSLPRHGGYEFTSNDYVYYKFPEPETLPLNKFLHRLIVEEDLRNDYARDAEKVIAGSGLAEHFQNALRQPGFDALVEAGAHPLLALSSRQVVRLAADRLAEAAS</sequence>
<dbReference type="GO" id="GO:0008198">
    <property type="term" value="F:ferrous iron binding"/>
    <property type="evidence" value="ECO:0007669"/>
    <property type="project" value="InterPro"/>
</dbReference>
<dbReference type="InterPro" id="IPR004183">
    <property type="entry name" value="Xdiol_dOase_suB"/>
</dbReference>
<organism evidence="2 3">
    <name type="scientific">Labedaea rhizosphaerae</name>
    <dbReference type="NCBI Taxonomy" id="598644"/>
    <lineage>
        <taxon>Bacteria</taxon>
        <taxon>Bacillati</taxon>
        <taxon>Actinomycetota</taxon>
        <taxon>Actinomycetes</taxon>
        <taxon>Pseudonocardiales</taxon>
        <taxon>Pseudonocardiaceae</taxon>
        <taxon>Labedaea</taxon>
    </lineage>
</organism>
<keyword evidence="3" id="KW-1185">Reference proteome</keyword>
<dbReference type="Pfam" id="PF02900">
    <property type="entry name" value="LigB"/>
    <property type="match status" value="1"/>
</dbReference>
<dbReference type="AlphaFoldDB" id="A0A4R6S7L3"/>
<dbReference type="SUPFAM" id="SSF53213">
    <property type="entry name" value="LigB-like"/>
    <property type="match status" value="1"/>
</dbReference>
<keyword evidence="2" id="KW-0223">Dioxygenase</keyword>
<feature type="domain" description="Extradiol ring-cleavage dioxygenase class III enzyme subunit B" evidence="1">
    <location>
        <begin position="10"/>
        <end position="257"/>
    </location>
</feature>
<dbReference type="Proteomes" id="UP000295444">
    <property type="component" value="Unassembled WGS sequence"/>
</dbReference>
<accession>A0A4R6S7L3</accession>
<evidence type="ECO:0000313" key="2">
    <source>
        <dbReference type="EMBL" id="TDP94795.1"/>
    </source>
</evidence>
<dbReference type="EMBL" id="SNXZ01000005">
    <property type="protein sequence ID" value="TDP94795.1"/>
    <property type="molecule type" value="Genomic_DNA"/>
</dbReference>
<proteinExistence type="predicted"/>
<protein>
    <submittedName>
        <fullName evidence="2">Aromatic ring-opening dioxygenase catalytic subunit (LigB family)</fullName>
    </submittedName>
</protein>
<name>A0A4R6S7L3_LABRH</name>
<evidence type="ECO:0000313" key="3">
    <source>
        <dbReference type="Proteomes" id="UP000295444"/>
    </source>
</evidence>
<reference evidence="2 3" key="1">
    <citation type="submission" date="2019-03" db="EMBL/GenBank/DDBJ databases">
        <title>Genomic Encyclopedia of Type Strains, Phase IV (KMG-IV): sequencing the most valuable type-strain genomes for metagenomic binning, comparative biology and taxonomic classification.</title>
        <authorList>
            <person name="Goeker M."/>
        </authorList>
    </citation>
    <scope>NUCLEOTIDE SEQUENCE [LARGE SCALE GENOMIC DNA]</scope>
    <source>
        <strain evidence="2 3">DSM 45361</strain>
    </source>
</reference>
<dbReference type="GO" id="GO:0016702">
    <property type="term" value="F:oxidoreductase activity, acting on single donors with incorporation of molecular oxygen, incorporation of two atoms of oxygen"/>
    <property type="evidence" value="ECO:0007669"/>
    <property type="project" value="UniProtKB-ARBA"/>
</dbReference>